<evidence type="ECO:0000256" key="3">
    <source>
        <dbReference type="ARBA" id="ARBA00012944"/>
    </source>
</evidence>
<dbReference type="EMBL" id="AB113317">
    <property type="protein sequence ID" value="BAD24959.1"/>
    <property type="molecule type" value="Genomic_DNA"/>
</dbReference>
<feature type="transmembrane region" description="Helical" evidence="10">
    <location>
        <begin position="262"/>
        <end position="281"/>
    </location>
</feature>
<dbReference type="InterPro" id="IPR001516">
    <property type="entry name" value="Proton_antipo_N"/>
</dbReference>
<keyword evidence="7 10" id="KW-1133">Transmembrane helix</keyword>
<feature type="transmembrane region" description="Helical" evidence="10">
    <location>
        <begin position="326"/>
        <end position="347"/>
    </location>
</feature>
<comment type="similarity">
    <text evidence="10">Belongs to the complex I subunit 5 family.</text>
</comment>
<feature type="transmembrane region" description="Helical" evidence="10">
    <location>
        <begin position="7"/>
        <end position="26"/>
    </location>
</feature>
<feature type="transmembrane region" description="Helical" evidence="10">
    <location>
        <begin position="108"/>
        <end position="126"/>
    </location>
</feature>
<feature type="transmembrane region" description="Helical" evidence="10">
    <location>
        <begin position="207"/>
        <end position="225"/>
    </location>
</feature>
<sequence length="551" mass="64557">MYLNWSIMLMFMVFIFSFVYIFSFYMNSIYIMEYYFNSIQNMDFKFYFLFDWMSILFSITVLMISSMVIMYSKSYMNEDKNKISFCFIVLLFVSSMIILILMPNMFMIILGWDGLGLVSYCLVIYYQSINSYNSGMMTIISNRVGDVMIILSLIFFVNFGSFDLISLNKIELICGVMILIAAFTKSAQIPFSAWLPAAMAAPTPVSSLVHSSTLVTAGVYLLMRFNFLFKMNFYCLILIKISLMTMMMAGISAFFETDFKKIIAFSTLSQLSMMMITISLGSMELAFFHLIMHAFFKSLLFLCAGLVIHSFFGIQDIRMLGNFFKLSPFISTSMIISLFSLMGFPFIGGFYSKDLIVEFFFFKINNIILFMIFILGILSTFLYCLRMAYMMLFKGIKNLILIKFNFDFFMKFSIFVLCFFVLISGNFMFWLISSNLSAFFISKISKIWTLFMMMILIYFLFIKNTYFITKFVKIDFFYKIWNLSFLTSFVFLKKNNKLLYSSISDWTWMEILGTKTLYTFSLNFLNFNYWIEAKNLNKILLVILGTILIIF</sequence>
<feature type="transmembrane region" description="Helical" evidence="10">
    <location>
        <begin position="408"/>
        <end position="432"/>
    </location>
</feature>
<keyword evidence="5 10" id="KW-0812">Transmembrane</keyword>
<dbReference type="GO" id="GO:0003954">
    <property type="term" value="F:NADH dehydrogenase activity"/>
    <property type="evidence" value="ECO:0007669"/>
    <property type="project" value="TreeGrafter"/>
</dbReference>
<gene>
    <name evidence="13" type="primary">ND5</name>
</gene>
<dbReference type="Pfam" id="PF00361">
    <property type="entry name" value="Proton_antipo_M"/>
    <property type="match status" value="1"/>
</dbReference>
<evidence type="ECO:0000256" key="6">
    <source>
        <dbReference type="ARBA" id="ARBA00022982"/>
    </source>
</evidence>
<organism evidence="13">
    <name type="scientific">Amblyomma triguttatum</name>
    <name type="common">ornate kangaroo tick</name>
    <dbReference type="NCBI Taxonomy" id="65637"/>
    <lineage>
        <taxon>Eukaryota</taxon>
        <taxon>Metazoa</taxon>
        <taxon>Ecdysozoa</taxon>
        <taxon>Arthropoda</taxon>
        <taxon>Chelicerata</taxon>
        <taxon>Arachnida</taxon>
        <taxon>Acari</taxon>
        <taxon>Parasitiformes</taxon>
        <taxon>Ixodida</taxon>
        <taxon>Ixodoidea</taxon>
        <taxon>Ixodidae</taxon>
        <taxon>Amblyomminae</taxon>
        <taxon>Amblyomma</taxon>
    </lineage>
</organism>
<feature type="transmembrane region" description="Helical" evidence="10">
    <location>
        <begin position="46"/>
        <end position="71"/>
    </location>
</feature>
<proteinExistence type="inferred from homology"/>
<dbReference type="Pfam" id="PF00662">
    <property type="entry name" value="Proton_antipo_N"/>
    <property type="match status" value="1"/>
</dbReference>
<dbReference type="EC" id="7.1.1.2" evidence="3 10"/>
<keyword evidence="6" id="KW-0249">Electron transport</keyword>
<dbReference type="GO" id="GO:0016020">
    <property type="term" value="C:membrane"/>
    <property type="evidence" value="ECO:0007669"/>
    <property type="project" value="UniProtKB-SubCell"/>
</dbReference>
<evidence type="ECO:0000313" key="13">
    <source>
        <dbReference type="EMBL" id="BAD24959.1"/>
    </source>
</evidence>
<accession>Q6I7M4</accession>
<feature type="transmembrane region" description="Helical" evidence="10">
    <location>
        <begin position="147"/>
        <end position="166"/>
    </location>
</feature>
<evidence type="ECO:0000256" key="4">
    <source>
        <dbReference type="ARBA" id="ARBA00021096"/>
    </source>
</evidence>
<dbReference type="GO" id="GO:0042773">
    <property type="term" value="P:ATP synthesis coupled electron transport"/>
    <property type="evidence" value="ECO:0007669"/>
    <property type="project" value="InterPro"/>
</dbReference>
<comment type="function">
    <text evidence="1">Core subunit of the mitochondrial membrane respiratory chain NADH dehydrogenase (Complex I) that is believed to belong to the minimal assembly required for catalysis. Complex I functions in the transfer of electrons from NADH to the respiratory chain. The immediate electron acceptor for the enzyme is believed to be ubiquinone.</text>
</comment>
<dbReference type="PANTHER" id="PTHR42829:SF2">
    <property type="entry name" value="NADH-UBIQUINONE OXIDOREDUCTASE CHAIN 5"/>
    <property type="match status" value="1"/>
</dbReference>
<dbReference type="GO" id="GO:0008137">
    <property type="term" value="F:NADH dehydrogenase (ubiquinone) activity"/>
    <property type="evidence" value="ECO:0007669"/>
    <property type="project" value="UniProtKB-EC"/>
</dbReference>
<feature type="transmembrane region" description="Helical" evidence="10">
    <location>
        <begin position="444"/>
        <end position="462"/>
    </location>
</feature>
<dbReference type="InterPro" id="IPR001750">
    <property type="entry name" value="ND/Mrp_TM"/>
</dbReference>
<evidence type="ECO:0000256" key="7">
    <source>
        <dbReference type="ARBA" id="ARBA00022989"/>
    </source>
</evidence>
<reference evidence="13" key="1">
    <citation type="submission" date="2003-06" db="EMBL/GenBank/DDBJ databases">
        <title>organization of mitochondrial genome for amblyomma tick.</title>
        <authorList>
            <person name="Fukunaga M."/>
        </authorList>
    </citation>
    <scope>NUCLEOTIDE SEQUENCE</scope>
    <source>
        <strain evidence="13">SB1</strain>
    </source>
</reference>
<keyword evidence="10" id="KW-0813">Transport</keyword>
<feature type="domain" description="NADH-Ubiquinone oxidoreductase (complex I) chain 5 N-terminal" evidence="12">
    <location>
        <begin position="38"/>
        <end position="85"/>
    </location>
</feature>
<evidence type="ECO:0000256" key="2">
    <source>
        <dbReference type="ARBA" id="ARBA00004141"/>
    </source>
</evidence>
<feature type="transmembrane region" description="Helical" evidence="10">
    <location>
        <begin position="83"/>
        <end position="102"/>
    </location>
</feature>
<evidence type="ECO:0000259" key="12">
    <source>
        <dbReference type="Pfam" id="PF00662"/>
    </source>
</evidence>
<feature type="transmembrane region" description="Helical" evidence="10">
    <location>
        <begin position="367"/>
        <end position="388"/>
    </location>
</feature>
<dbReference type="CTD" id="4540"/>
<comment type="function">
    <text evidence="10">Core subunit of the mitochondrial membrane respiratory chain NADH dehydrogenase (Complex I) which catalyzes electron transfer from NADH through the respiratory chain, using ubiquinone as an electron acceptor. Essential for the catalytic activity and assembly of complex I.</text>
</comment>
<keyword evidence="10" id="KW-0830">Ubiquinone</keyword>
<dbReference type="AlphaFoldDB" id="Q6I7M4"/>
<dbReference type="PANTHER" id="PTHR42829">
    <property type="entry name" value="NADH-UBIQUINONE OXIDOREDUCTASE CHAIN 5"/>
    <property type="match status" value="1"/>
</dbReference>
<evidence type="ECO:0000256" key="1">
    <source>
        <dbReference type="ARBA" id="ARBA00003257"/>
    </source>
</evidence>
<evidence type="ECO:0000256" key="8">
    <source>
        <dbReference type="ARBA" id="ARBA00023136"/>
    </source>
</evidence>
<dbReference type="PRINTS" id="PR01434">
    <property type="entry name" value="NADHDHGNASE5"/>
</dbReference>
<comment type="subcellular location">
    <subcellularLocation>
        <location evidence="2">Membrane</location>
        <topology evidence="2">Multi-pass membrane protein</topology>
    </subcellularLocation>
</comment>
<dbReference type="InterPro" id="IPR003945">
    <property type="entry name" value="NU5C-like"/>
</dbReference>
<feature type="domain" description="NADH:quinone oxidoreductase/Mrp antiporter transmembrane" evidence="11">
    <location>
        <begin position="104"/>
        <end position="375"/>
    </location>
</feature>
<name>Q6I7M4_9ACAR</name>
<evidence type="ECO:0000256" key="10">
    <source>
        <dbReference type="RuleBase" id="RU003404"/>
    </source>
</evidence>
<protein>
    <recommendedName>
        <fullName evidence="4 10">NADH-ubiquinone oxidoreductase chain 5</fullName>
        <ecNumber evidence="3 10">7.1.1.2</ecNumber>
    </recommendedName>
</protein>
<dbReference type="GO" id="GO:0015990">
    <property type="term" value="P:electron transport coupled proton transport"/>
    <property type="evidence" value="ECO:0007669"/>
    <property type="project" value="TreeGrafter"/>
</dbReference>
<geneLocation type="mitochondrion" evidence="13"/>
<evidence type="ECO:0000259" key="11">
    <source>
        <dbReference type="Pfam" id="PF00361"/>
    </source>
</evidence>
<keyword evidence="8 10" id="KW-0472">Membrane</keyword>
<keyword evidence="10" id="KW-0520">NAD</keyword>
<feature type="transmembrane region" description="Helical" evidence="10">
    <location>
        <begin position="287"/>
        <end position="314"/>
    </location>
</feature>
<dbReference type="GeneID" id="2866201"/>
<evidence type="ECO:0000256" key="5">
    <source>
        <dbReference type="ARBA" id="ARBA00022692"/>
    </source>
</evidence>
<dbReference type="RefSeq" id="YP_044786.1">
    <property type="nucleotide sequence ID" value="NC_005963.1"/>
</dbReference>
<comment type="catalytic activity">
    <reaction evidence="9 10">
        <text>a ubiquinone + NADH + 5 H(+)(in) = a ubiquinol + NAD(+) + 4 H(+)(out)</text>
        <dbReference type="Rhea" id="RHEA:29091"/>
        <dbReference type="Rhea" id="RHEA-COMP:9565"/>
        <dbReference type="Rhea" id="RHEA-COMP:9566"/>
        <dbReference type="ChEBI" id="CHEBI:15378"/>
        <dbReference type="ChEBI" id="CHEBI:16389"/>
        <dbReference type="ChEBI" id="CHEBI:17976"/>
        <dbReference type="ChEBI" id="CHEBI:57540"/>
        <dbReference type="ChEBI" id="CHEBI:57945"/>
        <dbReference type="EC" id="7.1.1.2"/>
    </reaction>
</comment>
<feature type="transmembrane region" description="Helical" evidence="10">
    <location>
        <begin position="172"/>
        <end position="195"/>
    </location>
</feature>
<keyword evidence="10 13" id="KW-0496">Mitochondrion</keyword>
<feature type="transmembrane region" description="Helical" evidence="10">
    <location>
        <begin position="231"/>
        <end position="255"/>
    </location>
</feature>
<evidence type="ECO:0000256" key="9">
    <source>
        <dbReference type="ARBA" id="ARBA00049551"/>
    </source>
</evidence>